<dbReference type="Ensembl" id="ENSMMST00000020374.1">
    <property type="protein sequence ID" value="ENSMMSP00000018450.1"/>
    <property type="gene ID" value="ENSMMSG00000013968.1"/>
</dbReference>
<organism evidence="1 2">
    <name type="scientific">Moschus moschiferus</name>
    <name type="common">Siberian musk deer</name>
    <name type="synonym">Moschus sibiricus</name>
    <dbReference type="NCBI Taxonomy" id="68415"/>
    <lineage>
        <taxon>Eukaryota</taxon>
        <taxon>Metazoa</taxon>
        <taxon>Chordata</taxon>
        <taxon>Craniata</taxon>
        <taxon>Vertebrata</taxon>
        <taxon>Euteleostomi</taxon>
        <taxon>Mammalia</taxon>
        <taxon>Eutheria</taxon>
        <taxon>Laurasiatheria</taxon>
        <taxon>Artiodactyla</taxon>
        <taxon>Ruminantia</taxon>
        <taxon>Pecora</taxon>
        <taxon>Moschidae</taxon>
        <taxon>Moschus</taxon>
    </lineage>
</organism>
<dbReference type="Pfam" id="PF03670">
    <property type="entry name" value="UPF0184"/>
    <property type="match status" value="1"/>
</dbReference>
<keyword evidence="2" id="KW-1185">Reference proteome</keyword>
<dbReference type="Proteomes" id="UP000694544">
    <property type="component" value="Unplaced"/>
</dbReference>
<name>A0A8C6DSM8_MOSMO</name>
<evidence type="ECO:0000313" key="1">
    <source>
        <dbReference type="Ensembl" id="ENSMMSP00000018450.1"/>
    </source>
</evidence>
<dbReference type="PANTHER" id="PTHR34344">
    <property type="entry name" value="UPF0184 PROTEIN C9ORF16"/>
    <property type="match status" value="1"/>
</dbReference>
<dbReference type="AlphaFoldDB" id="A0A8C6DSM8"/>
<evidence type="ECO:0000313" key="2">
    <source>
        <dbReference type="Proteomes" id="UP000694544"/>
    </source>
</evidence>
<reference evidence="1" key="2">
    <citation type="submission" date="2025-09" db="UniProtKB">
        <authorList>
            <consortium name="Ensembl"/>
        </authorList>
    </citation>
    <scope>IDENTIFICATION</scope>
</reference>
<accession>A0A8C6DSM8</accession>
<sequence>MSGGHVEQGVPEDVHMEDKEDGFAQEAEQAAINPMLDQVNTCLDHLEERNDHLPGHLQECLNLTGRHFLSSSSHSWRPQAIGRP</sequence>
<proteinExistence type="predicted"/>
<dbReference type="GeneTree" id="ENSGT00960000188264"/>
<reference evidence="1" key="1">
    <citation type="submission" date="2025-08" db="UniProtKB">
        <authorList>
            <consortium name="Ensembl"/>
        </authorList>
    </citation>
    <scope>IDENTIFICATION</scope>
</reference>
<protein>
    <submittedName>
        <fullName evidence="1">Uncharacterized protein</fullName>
    </submittedName>
</protein>
<dbReference type="PANTHER" id="PTHR34344:SF1">
    <property type="entry name" value="BUBLIN COILED-COIL PROTEIN"/>
    <property type="match status" value="1"/>
</dbReference>
<dbReference type="InterPro" id="IPR005374">
    <property type="entry name" value="BBLN_eukaryota"/>
</dbReference>